<name>A0A284R7I0_ARMOS</name>
<proteinExistence type="predicted"/>
<protein>
    <recommendedName>
        <fullName evidence="1">Peptidase M24 domain-containing protein</fullName>
    </recommendedName>
</protein>
<reference evidence="3" key="1">
    <citation type="journal article" date="2017" name="Nat. Ecol. Evol.">
        <title>Genome expansion and lineage-specific genetic innovations in the forest pathogenic fungi Armillaria.</title>
        <authorList>
            <person name="Sipos G."/>
            <person name="Prasanna A.N."/>
            <person name="Walter M.C."/>
            <person name="O'Connor E."/>
            <person name="Balint B."/>
            <person name="Krizsan K."/>
            <person name="Kiss B."/>
            <person name="Hess J."/>
            <person name="Varga T."/>
            <person name="Slot J."/>
            <person name="Riley R."/>
            <person name="Boka B."/>
            <person name="Rigling D."/>
            <person name="Barry K."/>
            <person name="Lee J."/>
            <person name="Mihaltcheva S."/>
            <person name="LaButti K."/>
            <person name="Lipzen A."/>
            <person name="Waldron R."/>
            <person name="Moloney N.M."/>
            <person name="Sperisen C."/>
            <person name="Kredics L."/>
            <person name="Vagvoelgyi C."/>
            <person name="Patrignani A."/>
            <person name="Fitzpatrick D."/>
            <person name="Nagy I."/>
            <person name="Doyle S."/>
            <person name="Anderson J.B."/>
            <person name="Grigoriev I.V."/>
            <person name="Gueldener U."/>
            <person name="Muensterkoetter M."/>
            <person name="Nagy L.G."/>
        </authorList>
    </citation>
    <scope>NUCLEOTIDE SEQUENCE [LARGE SCALE GENOMIC DNA]</scope>
    <source>
        <strain evidence="3">C18/9</strain>
    </source>
</reference>
<dbReference type="SUPFAM" id="SSF55920">
    <property type="entry name" value="Creatinase/aminopeptidase"/>
    <property type="match status" value="1"/>
</dbReference>
<dbReference type="AlphaFoldDB" id="A0A284R7I0"/>
<dbReference type="InterPro" id="IPR050659">
    <property type="entry name" value="Peptidase_M24B"/>
</dbReference>
<feature type="domain" description="Peptidase M24" evidence="1">
    <location>
        <begin position="66"/>
        <end position="143"/>
    </location>
</feature>
<accession>A0A284R7I0</accession>
<organism evidence="2 3">
    <name type="scientific">Armillaria ostoyae</name>
    <name type="common">Armillaria root rot fungus</name>
    <dbReference type="NCBI Taxonomy" id="47428"/>
    <lineage>
        <taxon>Eukaryota</taxon>
        <taxon>Fungi</taxon>
        <taxon>Dikarya</taxon>
        <taxon>Basidiomycota</taxon>
        <taxon>Agaricomycotina</taxon>
        <taxon>Agaricomycetes</taxon>
        <taxon>Agaricomycetidae</taxon>
        <taxon>Agaricales</taxon>
        <taxon>Marasmiineae</taxon>
        <taxon>Physalacriaceae</taxon>
        <taxon>Armillaria</taxon>
    </lineage>
</organism>
<dbReference type="InterPro" id="IPR036005">
    <property type="entry name" value="Creatinase/aminopeptidase-like"/>
</dbReference>
<dbReference type="EMBL" id="FUEG01000005">
    <property type="protein sequence ID" value="SJL04691.1"/>
    <property type="molecule type" value="Genomic_DNA"/>
</dbReference>
<evidence type="ECO:0000313" key="2">
    <source>
        <dbReference type="EMBL" id="SJL04691.1"/>
    </source>
</evidence>
<dbReference type="STRING" id="47428.A0A284R7I0"/>
<evidence type="ECO:0000313" key="3">
    <source>
        <dbReference type="Proteomes" id="UP000219338"/>
    </source>
</evidence>
<gene>
    <name evidence="2" type="ORF">ARMOST_08061</name>
</gene>
<sequence length="166" mass="17729">MEAAPTATSTPTTLPCSIALPPCMATGVTSPAHSPSLPPPSWTPISRYGTLFTRLRISPFRPPMQGVVAKHVDEAPRLFLGLAGYAKYFTHHLGHGIGLEVHEDPYLNGGSEVILQTGHTFSDEPGVYIEDKVGVRLEDCFYIARNGSAVYLTTGVGGPASSPWKP</sequence>
<evidence type="ECO:0000259" key="1">
    <source>
        <dbReference type="Pfam" id="PF00557"/>
    </source>
</evidence>
<dbReference type="InterPro" id="IPR000994">
    <property type="entry name" value="Pept_M24"/>
</dbReference>
<keyword evidence="3" id="KW-1185">Reference proteome</keyword>
<dbReference type="Proteomes" id="UP000219338">
    <property type="component" value="Unassembled WGS sequence"/>
</dbReference>
<dbReference type="Pfam" id="PF00557">
    <property type="entry name" value="Peptidase_M24"/>
    <property type="match status" value="1"/>
</dbReference>
<dbReference type="Gene3D" id="3.90.230.10">
    <property type="entry name" value="Creatinase/methionine aminopeptidase superfamily"/>
    <property type="match status" value="1"/>
</dbReference>
<dbReference type="OrthoDB" id="9995434at2759"/>
<dbReference type="PANTHER" id="PTHR46112:SF2">
    <property type="entry name" value="XAA-PRO AMINOPEPTIDASE P-RELATED"/>
    <property type="match status" value="1"/>
</dbReference>
<dbReference type="PANTHER" id="PTHR46112">
    <property type="entry name" value="AMINOPEPTIDASE"/>
    <property type="match status" value="1"/>
</dbReference>